<evidence type="ECO:0000313" key="2">
    <source>
        <dbReference type="Proteomes" id="UP000242222"/>
    </source>
</evidence>
<dbReference type="EMBL" id="FOVC01000006">
    <property type="protein sequence ID" value="SFN38252.1"/>
    <property type="molecule type" value="Genomic_DNA"/>
</dbReference>
<gene>
    <name evidence="1" type="ORF">SAMN05216516_106153</name>
</gene>
<accession>A0A1I4YJQ7</accession>
<name>A0A1I4YJQ7_9GAMM</name>
<reference evidence="2" key="1">
    <citation type="submission" date="2016-10" db="EMBL/GenBank/DDBJ databases">
        <authorList>
            <person name="Varghese N."/>
            <person name="Submissions S."/>
        </authorList>
    </citation>
    <scope>NUCLEOTIDE SEQUENCE [LARGE SCALE GENOMIC DNA]</scope>
    <source>
        <strain evidence="2">N6PO6</strain>
    </source>
</reference>
<proteinExistence type="predicted"/>
<dbReference type="RefSeq" id="WP_092877937.1">
    <property type="nucleotide sequence ID" value="NZ_FOVC01000006.1"/>
</dbReference>
<dbReference type="AlphaFoldDB" id="A0A1I4YJQ7"/>
<sequence length="62" mass="6972">MRISPNQPAPRIIIEQNALQAYAYLAIADNIRGNKATTRVTIRFLKLTSIAYIDIDQAIMPN</sequence>
<evidence type="ECO:0000313" key="1">
    <source>
        <dbReference type="EMBL" id="SFN38252.1"/>
    </source>
</evidence>
<protein>
    <submittedName>
        <fullName evidence="1">Uncharacterized protein</fullName>
    </submittedName>
</protein>
<keyword evidence="2" id="KW-1185">Reference proteome</keyword>
<dbReference type="Proteomes" id="UP000242222">
    <property type="component" value="Unassembled WGS sequence"/>
</dbReference>
<organism evidence="1 2">
    <name type="scientific">Izhakiella capsodis</name>
    <dbReference type="NCBI Taxonomy" id="1367852"/>
    <lineage>
        <taxon>Bacteria</taxon>
        <taxon>Pseudomonadati</taxon>
        <taxon>Pseudomonadota</taxon>
        <taxon>Gammaproteobacteria</taxon>
        <taxon>Enterobacterales</taxon>
        <taxon>Erwiniaceae</taxon>
        <taxon>Izhakiella</taxon>
    </lineage>
</organism>